<dbReference type="InterPro" id="IPR002826">
    <property type="entry name" value="MptE-like"/>
</dbReference>
<dbReference type="PANTHER" id="PTHR41786">
    <property type="entry name" value="MOTILITY ACCESSORY FACTOR MAF"/>
    <property type="match status" value="1"/>
</dbReference>
<dbReference type="RefSeq" id="WP_003351982.1">
    <property type="nucleotide sequence ID" value="NZ_AFEU01000002.1"/>
</dbReference>
<dbReference type="PANTHER" id="PTHR41786:SF1">
    <property type="entry name" value="6-HYDROXYMETHYLPTERIN DIPHOSPHOKINASE MPTE-LIKE DOMAIN-CONTAINING PROTEIN"/>
    <property type="match status" value="1"/>
</dbReference>
<proteinExistence type="predicted"/>
<sequence length="585" mass="68647">MNNELKEYKIIEEFAKSGQRIHKVINYYLHSKYDPIREAERFAERYYKKHHLHILFGVGSGYIAESLSKKMSEEEFLIIVEPLKSLIENQLYKNHVLKRTILIEGSKFENFEKLFDSLTNQFSNRVQVICSPNYDKLFPSEYHQILNIVKNLIYVQKVNDNTIKAYSKEWQQNFILNLFYGFDDIPLHTLEHYYDIPVVVASGGPSLTKQIPLLKNVREHVLLIASGSTINTLVNYDIEPDFVVTIDGNFSNYKHFESLKLKKTKVIYSLSHHEKILEKLNQRSFMFVPRVHQSLKSYAEKLLNKEVPDVLGGASVASFALNIAHSISTGPVALIGQDLAYTDNKTHAEHNKNFKKIDETYIKERRMFYTEGYYGDQVLTDYAFLTMKYNFEKLIQTFSQPERIYNCTEGGVKLDGYQQTSFREFCERYVITNKSVTMFDIDSYPHKDIQEWKEFLIRIENEIKLHDKVKRLVEEAVLLLKRNASDTAFEAKILKKLDKIDEQLKPILDEGMMSLIVQPIILDTFNNYLPKENETEKESYQRVFARSKDLYSRIQEAAIDSKSYFMRLKEKIRNKIISMEKEGER</sequence>
<reference evidence="2 3" key="1">
    <citation type="journal article" date="2012" name="Appl. Environ. Microbiol.">
        <title>Genome Sequence of Thermotolerant Bacillus methanolicus: Features and Regulation Related to Methylotrophy and Production of L-Lysine and L-Glutamate from Methanol.</title>
        <authorList>
            <person name="Heggeset T.M."/>
            <person name="Krog A."/>
            <person name="Balzer S."/>
            <person name="Wentzel A."/>
            <person name="Ellingsen T.E."/>
            <person name="Brautaset T."/>
        </authorList>
    </citation>
    <scope>NUCLEOTIDE SEQUENCE [LARGE SCALE GENOMIC DNA]</scope>
    <source>
        <strain evidence="2 3">PB1</strain>
    </source>
</reference>
<comment type="caution">
    <text evidence="2">The sequence shown here is derived from an EMBL/GenBank/DDBJ whole genome shotgun (WGS) entry which is preliminary data.</text>
</comment>
<dbReference type="eggNOG" id="COG2604">
    <property type="taxonomic scope" value="Bacteria"/>
</dbReference>
<evidence type="ECO:0000313" key="2">
    <source>
        <dbReference type="EMBL" id="EIJ80520.1"/>
    </source>
</evidence>
<dbReference type="STRING" id="997296.PB1_09172"/>
<dbReference type="Proteomes" id="UP000010523">
    <property type="component" value="Unassembled WGS sequence"/>
</dbReference>
<evidence type="ECO:0000313" key="3">
    <source>
        <dbReference type="Proteomes" id="UP000010523"/>
    </source>
</evidence>
<protein>
    <recommendedName>
        <fullName evidence="1">6-hydroxymethylpterin diphosphokinase MptE-like domain-containing protein</fullName>
    </recommendedName>
</protein>
<feature type="domain" description="6-hydroxymethylpterin diphosphokinase MptE-like" evidence="1">
    <location>
        <begin position="173"/>
        <end position="343"/>
    </location>
</feature>
<evidence type="ECO:0000259" key="1">
    <source>
        <dbReference type="Pfam" id="PF01973"/>
    </source>
</evidence>
<accession>I3E1Z9</accession>
<organism evidence="2 3">
    <name type="scientific">Bacillus methanolicus PB1</name>
    <dbReference type="NCBI Taxonomy" id="997296"/>
    <lineage>
        <taxon>Bacteria</taxon>
        <taxon>Bacillati</taxon>
        <taxon>Bacillota</taxon>
        <taxon>Bacilli</taxon>
        <taxon>Bacillales</taxon>
        <taxon>Bacillaceae</taxon>
        <taxon>Bacillus</taxon>
    </lineage>
</organism>
<keyword evidence="3" id="KW-1185">Reference proteome</keyword>
<dbReference type="AlphaFoldDB" id="I3E1Z9"/>
<gene>
    <name evidence="2" type="ORF">PB1_09172</name>
</gene>
<dbReference type="PATRIC" id="fig|997296.3.peg.1947"/>
<dbReference type="Pfam" id="PF01973">
    <property type="entry name" value="MptE-like"/>
    <property type="match status" value="1"/>
</dbReference>
<dbReference type="EMBL" id="AFEU01000002">
    <property type="protein sequence ID" value="EIJ80520.1"/>
    <property type="molecule type" value="Genomic_DNA"/>
</dbReference>
<name>I3E1Z9_BACMT</name>